<reference evidence="4" key="1">
    <citation type="submission" date="2016-08" db="EMBL/GenBank/DDBJ databases">
        <title>Complete Genome Seqeunce of Paenibacillus sp. BIHB 4019 from tea rhizoplane.</title>
        <authorList>
            <person name="Thakur R."/>
            <person name="Swarnkar M.K."/>
            <person name="Gulati A."/>
        </authorList>
    </citation>
    <scope>NUCLEOTIDE SEQUENCE [LARGE SCALE GENOMIC DNA]</scope>
    <source>
        <strain evidence="4">BIHB4019</strain>
    </source>
</reference>
<dbReference type="Gene3D" id="3.40.630.30">
    <property type="match status" value="1"/>
</dbReference>
<evidence type="ECO:0000256" key="1">
    <source>
        <dbReference type="ARBA" id="ARBA00022679"/>
    </source>
</evidence>
<dbReference type="SUPFAM" id="SSF55729">
    <property type="entry name" value="Acyl-CoA N-acyltransferases (Nat)"/>
    <property type="match status" value="1"/>
</dbReference>
<dbReference type="InterPro" id="IPR000182">
    <property type="entry name" value="GNAT_dom"/>
</dbReference>
<keyword evidence="1 4" id="KW-0808">Transferase</keyword>
<dbReference type="PANTHER" id="PTHR42919:SF8">
    <property type="entry name" value="N-ALPHA-ACETYLTRANSFERASE 50"/>
    <property type="match status" value="1"/>
</dbReference>
<evidence type="ECO:0000313" key="4">
    <source>
        <dbReference type="EMBL" id="ANY65957.1"/>
    </source>
</evidence>
<dbReference type="GO" id="GO:0016747">
    <property type="term" value="F:acyltransferase activity, transferring groups other than amino-acyl groups"/>
    <property type="evidence" value="ECO:0007669"/>
    <property type="project" value="InterPro"/>
</dbReference>
<organism evidence="4">
    <name type="scientific">Paenibacillus sp. BIHB 4019</name>
    <dbReference type="NCBI Taxonomy" id="1870819"/>
    <lineage>
        <taxon>Bacteria</taxon>
        <taxon>Bacillati</taxon>
        <taxon>Bacillota</taxon>
        <taxon>Bacilli</taxon>
        <taxon>Bacillales</taxon>
        <taxon>Paenibacillaceae</taxon>
        <taxon>Paenibacillus</taxon>
    </lineage>
</organism>
<dbReference type="InterPro" id="IPR051556">
    <property type="entry name" value="N-term/lysine_N-AcTrnsfr"/>
</dbReference>
<feature type="domain" description="N-acetyltransferase" evidence="3">
    <location>
        <begin position="1"/>
        <end position="139"/>
    </location>
</feature>
<dbReference type="EMBL" id="CP016808">
    <property type="protein sequence ID" value="ANY65957.1"/>
    <property type="molecule type" value="Genomic_DNA"/>
</dbReference>
<dbReference type="InterPro" id="IPR016181">
    <property type="entry name" value="Acyl_CoA_acyltransferase"/>
</dbReference>
<dbReference type="RefSeq" id="WP_099517333.1">
    <property type="nucleotide sequence ID" value="NZ_CP016808.1"/>
</dbReference>
<proteinExistence type="predicted"/>
<protein>
    <submittedName>
        <fullName evidence="4">GNAT family N-acetyltransferase</fullName>
    </submittedName>
</protein>
<evidence type="ECO:0000256" key="2">
    <source>
        <dbReference type="ARBA" id="ARBA00023315"/>
    </source>
</evidence>
<dbReference type="CDD" id="cd04301">
    <property type="entry name" value="NAT_SF"/>
    <property type="match status" value="1"/>
</dbReference>
<sequence>MELQIINESNSADKKAVLNKLIAFNREHFPKELSDRYQEINLILKKEDGAVYGGLLGEVCWNWLEVHILYVDEPLRKLGYGSKLLEEAEELAKAKKCDFIKLDTLSFQALDFYKKHGYEVYGTIDNAGGHQHYYLKKEL</sequence>
<dbReference type="AlphaFoldDB" id="A0A1B2DE17"/>
<gene>
    <name evidence="4" type="ORF">BBD42_05390</name>
</gene>
<dbReference type="PROSITE" id="PS51186">
    <property type="entry name" value="GNAT"/>
    <property type="match status" value="1"/>
</dbReference>
<name>A0A1B2DE17_9BACL</name>
<dbReference type="PANTHER" id="PTHR42919">
    <property type="entry name" value="N-ALPHA-ACETYLTRANSFERASE"/>
    <property type="match status" value="1"/>
</dbReference>
<accession>A0A1B2DE17</accession>
<dbReference type="Pfam" id="PF00583">
    <property type="entry name" value="Acetyltransf_1"/>
    <property type="match status" value="1"/>
</dbReference>
<evidence type="ECO:0000259" key="3">
    <source>
        <dbReference type="PROSITE" id="PS51186"/>
    </source>
</evidence>
<keyword evidence="2" id="KW-0012">Acyltransferase</keyword>